<name>A0AAD6USM4_9AGAR</name>
<gene>
    <name evidence="2" type="ORF">GGX14DRAFT_588300</name>
</gene>
<protein>
    <submittedName>
        <fullName evidence="2">Uncharacterized protein</fullName>
    </submittedName>
</protein>
<dbReference type="EMBL" id="JARJCW010000106">
    <property type="protein sequence ID" value="KAJ7193652.1"/>
    <property type="molecule type" value="Genomic_DNA"/>
</dbReference>
<feature type="compositionally biased region" description="Basic and acidic residues" evidence="1">
    <location>
        <begin position="47"/>
        <end position="58"/>
    </location>
</feature>
<dbReference type="AlphaFoldDB" id="A0AAD6USM4"/>
<dbReference type="Proteomes" id="UP001219525">
    <property type="component" value="Unassembled WGS sequence"/>
</dbReference>
<sequence length="182" mass="19541">MAALAIAQKEDIMKFRLCYPNQPPTTLTFTPPCPVRPKFATIESKRGTVQEDAREMNERATGTRSPRAAQAGLHRRRAYNLSVSHDVQVAESWVSDDGIQEVLTIAESSSTTFATTSVDGGTNMQNLSLTGEEAVRPPVGLATGVPVVFGEDITDGVAGFLDAISAKGQPHRPRVPGRLLPV</sequence>
<keyword evidence="3" id="KW-1185">Reference proteome</keyword>
<evidence type="ECO:0000313" key="3">
    <source>
        <dbReference type="Proteomes" id="UP001219525"/>
    </source>
</evidence>
<proteinExistence type="predicted"/>
<evidence type="ECO:0000313" key="2">
    <source>
        <dbReference type="EMBL" id="KAJ7193652.1"/>
    </source>
</evidence>
<comment type="caution">
    <text evidence="2">The sequence shown here is derived from an EMBL/GenBank/DDBJ whole genome shotgun (WGS) entry which is preliminary data.</text>
</comment>
<accession>A0AAD6USM4</accession>
<reference evidence="2" key="1">
    <citation type="submission" date="2023-03" db="EMBL/GenBank/DDBJ databases">
        <title>Massive genome expansion in bonnet fungi (Mycena s.s.) driven by repeated elements and novel gene families across ecological guilds.</title>
        <authorList>
            <consortium name="Lawrence Berkeley National Laboratory"/>
            <person name="Harder C.B."/>
            <person name="Miyauchi S."/>
            <person name="Viragh M."/>
            <person name="Kuo A."/>
            <person name="Thoen E."/>
            <person name="Andreopoulos B."/>
            <person name="Lu D."/>
            <person name="Skrede I."/>
            <person name="Drula E."/>
            <person name="Henrissat B."/>
            <person name="Morin E."/>
            <person name="Kohler A."/>
            <person name="Barry K."/>
            <person name="LaButti K."/>
            <person name="Morin E."/>
            <person name="Salamov A."/>
            <person name="Lipzen A."/>
            <person name="Mereny Z."/>
            <person name="Hegedus B."/>
            <person name="Baldrian P."/>
            <person name="Stursova M."/>
            <person name="Weitz H."/>
            <person name="Taylor A."/>
            <person name="Grigoriev I.V."/>
            <person name="Nagy L.G."/>
            <person name="Martin F."/>
            <person name="Kauserud H."/>
        </authorList>
    </citation>
    <scope>NUCLEOTIDE SEQUENCE</scope>
    <source>
        <strain evidence="2">9144</strain>
    </source>
</reference>
<organism evidence="2 3">
    <name type="scientific">Mycena pura</name>
    <dbReference type="NCBI Taxonomy" id="153505"/>
    <lineage>
        <taxon>Eukaryota</taxon>
        <taxon>Fungi</taxon>
        <taxon>Dikarya</taxon>
        <taxon>Basidiomycota</taxon>
        <taxon>Agaricomycotina</taxon>
        <taxon>Agaricomycetes</taxon>
        <taxon>Agaricomycetidae</taxon>
        <taxon>Agaricales</taxon>
        <taxon>Marasmiineae</taxon>
        <taxon>Mycenaceae</taxon>
        <taxon>Mycena</taxon>
    </lineage>
</organism>
<feature type="region of interest" description="Disordered" evidence="1">
    <location>
        <begin position="47"/>
        <end position="72"/>
    </location>
</feature>
<evidence type="ECO:0000256" key="1">
    <source>
        <dbReference type="SAM" id="MobiDB-lite"/>
    </source>
</evidence>